<evidence type="ECO:0000313" key="2">
    <source>
        <dbReference type="EMBL" id="RVW36812.1"/>
    </source>
</evidence>
<gene>
    <name evidence="2" type="ORF">CK203_103362</name>
</gene>
<comment type="caution">
    <text evidence="2">The sequence shown here is derived from an EMBL/GenBank/DDBJ whole genome shotgun (WGS) entry which is preliminary data.</text>
</comment>
<name>A0A438DMZ3_VITVI</name>
<dbReference type="EMBL" id="QGNW01001559">
    <property type="protein sequence ID" value="RVW36812.1"/>
    <property type="molecule type" value="Genomic_DNA"/>
</dbReference>
<evidence type="ECO:0000256" key="1">
    <source>
        <dbReference type="SAM" id="Phobius"/>
    </source>
</evidence>
<evidence type="ECO:0000313" key="3">
    <source>
        <dbReference type="Proteomes" id="UP000288805"/>
    </source>
</evidence>
<keyword evidence="1" id="KW-1133">Transmembrane helix</keyword>
<sequence>MALVKGGSWPHRPSRIHGLRTLWRRLLLTSTRYGRGFSIPFIGFIASMTLPFQLMTRWME</sequence>
<proteinExistence type="predicted"/>
<dbReference type="Proteomes" id="UP000288805">
    <property type="component" value="Unassembled WGS sequence"/>
</dbReference>
<protein>
    <submittedName>
        <fullName evidence="2">Uncharacterized protein</fullName>
    </submittedName>
</protein>
<keyword evidence="1" id="KW-0472">Membrane</keyword>
<feature type="transmembrane region" description="Helical" evidence="1">
    <location>
        <begin position="37"/>
        <end position="55"/>
    </location>
</feature>
<organism evidence="2 3">
    <name type="scientific">Vitis vinifera</name>
    <name type="common">Grape</name>
    <dbReference type="NCBI Taxonomy" id="29760"/>
    <lineage>
        <taxon>Eukaryota</taxon>
        <taxon>Viridiplantae</taxon>
        <taxon>Streptophyta</taxon>
        <taxon>Embryophyta</taxon>
        <taxon>Tracheophyta</taxon>
        <taxon>Spermatophyta</taxon>
        <taxon>Magnoliopsida</taxon>
        <taxon>eudicotyledons</taxon>
        <taxon>Gunneridae</taxon>
        <taxon>Pentapetalae</taxon>
        <taxon>rosids</taxon>
        <taxon>Vitales</taxon>
        <taxon>Vitaceae</taxon>
        <taxon>Viteae</taxon>
        <taxon>Vitis</taxon>
    </lineage>
</organism>
<reference evidence="2 3" key="1">
    <citation type="journal article" date="2018" name="PLoS Genet.">
        <title>Population sequencing reveals clonal diversity and ancestral inbreeding in the grapevine cultivar Chardonnay.</title>
        <authorList>
            <person name="Roach M.J."/>
            <person name="Johnson D.L."/>
            <person name="Bohlmann J."/>
            <person name="van Vuuren H.J."/>
            <person name="Jones S.J."/>
            <person name="Pretorius I.S."/>
            <person name="Schmidt S.A."/>
            <person name="Borneman A.R."/>
        </authorList>
    </citation>
    <scope>NUCLEOTIDE SEQUENCE [LARGE SCALE GENOMIC DNA]</scope>
    <source>
        <strain evidence="3">cv. Chardonnay</strain>
        <tissue evidence="2">Leaf</tissue>
    </source>
</reference>
<dbReference type="AlphaFoldDB" id="A0A438DMZ3"/>
<keyword evidence="1" id="KW-0812">Transmembrane</keyword>
<accession>A0A438DMZ3</accession>